<accession>A0A392SJR3</accession>
<keyword evidence="3" id="KW-1185">Reference proteome</keyword>
<feature type="domain" description="RNase H type-1" evidence="1">
    <location>
        <begin position="2"/>
        <end position="52"/>
    </location>
</feature>
<comment type="caution">
    <text evidence="2">The sequence shown here is derived from an EMBL/GenBank/DDBJ whole genome shotgun (WGS) entry which is preliminary data.</text>
</comment>
<protein>
    <recommendedName>
        <fullName evidence="1">RNase H type-1 domain-containing protein</fullName>
    </recommendedName>
</protein>
<organism evidence="2 3">
    <name type="scientific">Trifolium medium</name>
    <dbReference type="NCBI Taxonomy" id="97028"/>
    <lineage>
        <taxon>Eukaryota</taxon>
        <taxon>Viridiplantae</taxon>
        <taxon>Streptophyta</taxon>
        <taxon>Embryophyta</taxon>
        <taxon>Tracheophyta</taxon>
        <taxon>Spermatophyta</taxon>
        <taxon>Magnoliopsida</taxon>
        <taxon>eudicotyledons</taxon>
        <taxon>Gunneridae</taxon>
        <taxon>Pentapetalae</taxon>
        <taxon>rosids</taxon>
        <taxon>fabids</taxon>
        <taxon>Fabales</taxon>
        <taxon>Fabaceae</taxon>
        <taxon>Papilionoideae</taxon>
        <taxon>50 kb inversion clade</taxon>
        <taxon>NPAAA clade</taxon>
        <taxon>Hologalegina</taxon>
        <taxon>IRL clade</taxon>
        <taxon>Trifolieae</taxon>
        <taxon>Trifolium</taxon>
    </lineage>
</organism>
<evidence type="ECO:0000259" key="1">
    <source>
        <dbReference type="Pfam" id="PF13456"/>
    </source>
</evidence>
<evidence type="ECO:0000313" key="2">
    <source>
        <dbReference type="EMBL" id="MCI49113.1"/>
    </source>
</evidence>
<dbReference type="Pfam" id="PF13456">
    <property type="entry name" value="RVT_3"/>
    <property type="match status" value="1"/>
</dbReference>
<evidence type="ECO:0000313" key="3">
    <source>
        <dbReference type="Proteomes" id="UP000265520"/>
    </source>
</evidence>
<dbReference type="EMBL" id="LXQA010396136">
    <property type="protein sequence ID" value="MCI49113.1"/>
    <property type="molecule type" value="Genomic_DNA"/>
</dbReference>
<proteinExistence type="predicted"/>
<dbReference type="GO" id="GO:0003676">
    <property type="term" value="F:nucleic acid binding"/>
    <property type="evidence" value="ECO:0007669"/>
    <property type="project" value="InterPro"/>
</dbReference>
<dbReference type="GO" id="GO:0004523">
    <property type="term" value="F:RNA-DNA hybrid ribonuclease activity"/>
    <property type="evidence" value="ECO:0007669"/>
    <property type="project" value="InterPro"/>
</dbReference>
<reference evidence="2 3" key="1">
    <citation type="journal article" date="2018" name="Front. Plant Sci.">
        <title>Red Clover (Trifolium pratense) and Zigzag Clover (T. medium) - A Picture of Genomic Similarities and Differences.</title>
        <authorList>
            <person name="Dluhosova J."/>
            <person name="Istvanek J."/>
            <person name="Nedelnik J."/>
            <person name="Repkova J."/>
        </authorList>
    </citation>
    <scope>NUCLEOTIDE SEQUENCE [LARGE SCALE GENOMIC DNA]</scope>
    <source>
        <strain evidence="3">cv. 10/8</strain>
        <tissue evidence="2">Leaf</tissue>
    </source>
</reference>
<sequence length="58" mass="6218">MDETGKIIAAANWKTIGAPGDIYTAEATALLRTVQLASDLCLTKVVFETDNKGYQRGS</sequence>
<dbReference type="InterPro" id="IPR002156">
    <property type="entry name" value="RNaseH_domain"/>
</dbReference>
<dbReference type="AlphaFoldDB" id="A0A392SJR3"/>
<name>A0A392SJR3_9FABA</name>
<dbReference type="Proteomes" id="UP000265520">
    <property type="component" value="Unassembled WGS sequence"/>
</dbReference>